<keyword evidence="2" id="KW-1185">Reference proteome</keyword>
<evidence type="ECO:0000313" key="2">
    <source>
        <dbReference type="Proteomes" id="UP001336250"/>
    </source>
</evidence>
<comment type="caution">
    <text evidence="1">The sequence shown here is derived from an EMBL/GenBank/DDBJ whole genome shotgun (WGS) entry which is preliminary data.</text>
</comment>
<organism evidence="1 2">
    <name type="scientific">Aquincola agrisoli</name>
    <dbReference type="NCBI Taxonomy" id="3119538"/>
    <lineage>
        <taxon>Bacteria</taxon>
        <taxon>Pseudomonadati</taxon>
        <taxon>Pseudomonadota</taxon>
        <taxon>Betaproteobacteria</taxon>
        <taxon>Burkholderiales</taxon>
        <taxon>Sphaerotilaceae</taxon>
        <taxon>Aquincola</taxon>
    </lineage>
</organism>
<evidence type="ECO:0008006" key="3">
    <source>
        <dbReference type="Google" id="ProtNLM"/>
    </source>
</evidence>
<protein>
    <recommendedName>
        <fullName evidence="3">DUF3379 domain-containing protein</fullName>
    </recommendedName>
</protein>
<dbReference type="AlphaFoldDB" id="A0AAW9QMM1"/>
<evidence type="ECO:0000313" key="1">
    <source>
        <dbReference type="EMBL" id="MEF7616669.1"/>
    </source>
</evidence>
<reference evidence="1 2" key="1">
    <citation type="submission" date="2024-02" db="EMBL/GenBank/DDBJ databases">
        <title>Genome sequence of Aquincola sp. MAHUQ-54.</title>
        <authorList>
            <person name="Huq M.A."/>
        </authorList>
    </citation>
    <scope>NUCLEOTIDE SEQUENCE [LARGE SCALE GENOMIC DNA]</scope>
    <source>
        <strain evidence="1 2">MAHUQ-54</strain>
    </source>
</reference>
<gene>
    <name evidence="1" type="ORF">V4F39_22335</name>
</gene>
<name>A0AAW9QMM1_9BURK</name>
<proteinExistence type="predicted"/>
<dbReference type="EMBL" id="JAZIBG010000048">
    <property type="protein sequence ID" value="MEF7616669.1"/>
    <property type="molecule type" value="Genomic_DNA"/>
</dbReference>
<sequence>MAGIDPRDLPDPAPDSGFDLRTRAELALACDPGEPPAGLFRHTPWRRRAGVHRAAVALLATAGVWGAVMAVRPPELVRGAIEHEYYERTLRGSFMAPDELLRHLGLAGQRSAPGYPQLMRPCDIDGQRAYHLTTFFEKGGMVTVLAFDGPVALADGGGWWNNVYWQVIRSRAGKPLVLVAQKKKALAVAQASLGRPPG</sequence>
<dbReference type="Proteomes" id="UP001336250">
    <property type="component" value="Unassembled WGS sequence"/>
</dbReference>
<dbReference type="RefSeq" id="WP_332292220.1">
    <property type="nucleotide sequence ID" value="NZ_JAZIBG010000048.1"/>
</dbReference>
<accession>A0AAW9QMM1</accession>